<evidence type="ECO:0000313" key="3">
    <source>
        <dbReference type="Proteomes" id="UP000614047"/>
    </source>
</evidence>
<keyword evidence="3" id="KW-1185">Reference proteome</keyword>
<organism evidence="2 3">
    <name type="scientific">Actinomadura viridis</name>
    <dbReference type="NCBI Taxonomy" id="58110"/>
    <lineage>
        <taxon>Bacteria</taxon>
        <taxon>Bacillati</taxon>
        <taxon>Actinomycetota</taxon>
        <taxon>Actinomycetes</taxon>
        <taxon>Streptosporangiales</taxon>
        <taxon>Thermomonosporaceae</taxon>
        <taxon>Actinomadura</taxon>
    </lineage>
</organism>
<evidence type="ECO:0000256" key="1">
    <source>
        <dbReference type="SAM" id="Phobius"/>
    </source>
</evidence>
<protein>
    <recommendedName>
        <fullName evidence="4">Protein kinase domain-containing protein</fullName>
    </recommendedName>
</protein>
<keyword evidence="1" id="KW-1133">Transmembrane helix</keyword>
<accession>A0A931GH38</accession>
<dbReference type="Gene3D" id="3.30.200.20">
    <property type="entry name" value="Phosphorylase Kinase, domain 1"/>
    <property type="match status" value="1"/>
</dbReference>
<keyword evidence="1" id="KW-0812">Transmembrane</keyword>
<comment type="caution">
    <text evidence="2">The sequence shown here is derived from an EMBL/GenBank/DDBJ whole genome shotgun (WGS) entry which is preliminary data.</text>
</comment>
<keyword evidence="1" id="KW-0472">Membrane</keyword>
<dbReference type="EMBL" id="JADOUA010000001">
    <property type="protein sequence ID" value="MBG6087003.1"/>
    <property type="molecule type" value="Genomic_DNA"/>
</dbReference>
<evidence type="ECO:0000313" key="2">
    <source>
        <dbReference type="EMBL" id="MBG6087003.1"/>
    </source>
</evidence>
<dbReference type="SUPFAM" id="SSF56112">
    <property type="entry name" value="Protein kinase-like (PK-like)"/>
    <property type="match status" value="1"/>
</dbReference>
<name>A0A931GH38_9ACTN</name>
<reference evidence="2" key="1">
    <citation type="submission" date="2020-11" db="EMBL/GenBank/DDBJ databases">
        <title>Sequencing the genomes of 1000 actinobacteria strains.</title>
        <authorList>
            <person name="Klenk H.-P."/>
        </authorList>
    </citation>
    <scope>NUCLEOTIDE SEQUENCE</scope>
    <source>
        <strain evidence="2">DSM 43175</strain>
    </source>
</reference>
<proteinExistence type="predicted"/>
<dbReference type="InterPro" id="IPR011009">
    <property type="entry name" value="Kinase-like_dom_sf"/>
</dbReference>
<gene>
    <name evidence="2" type="ORF">IW256_001116</name>
</gene>
<dbReference type="Proteomes" id="UP000614047">
    <property type="component" value="Unassembled WGS sequence"/>
</dbReference>
<feature type="transmembrane region" description="Helical" evidence="1">
    <location>
        <begin position="12"/>
        <end position="29"/>
    </location>
</feature>
<dbReference type="RefSeq" id="WP_197009929.1">
    <property type="nucleotide sequence ID" value="NZ_BAABES010000007.1"/>
</dbReference>
<sequence length="107" mass="11668">MAAESSRNFAPLLYAVVVLGLLGWFAIFSQRAFRRARRRMAQASSERQTTEALTGAALQPELPTPATVTMQESGAATLSTDRFTPLEELGRGGMGVVWRARDNVLGR</sequence>
<evidence type="ECO:0008006" key="4">
    <source>
        <dbReference type="Google" id="ProtNLM"/>
    </source>
</evidence>
<dbReference type="AlphaFoldDB" id="A0A931GH38"/>